<evidence type="ECO:0000313" key="2">
    <source>
        <dbReference type="Proteomes" id="UP000254771"/>
    </source>
</evidence>
<organism evidence="1 2">
    <name type="scientific">endosymbiont of Escarpia spicata</name>
    <dbReference type="NCBI Taxonomy" id="2200908"/>
    <lineage>
        <taxon>Bacteria</taxon>
        <taxon>Pseudomonadati</taxon>
        <taxon>Pseudomonadota</taxon>
        <taxon>Gammaproteobacteria</taxon>
        <taxon>sulfur-oxidizing symbionts</taxon>
    </lineage>
</organism>
<evidence type="ECO:0000313" key="1">
    <source>
        <dbReference type="EMBL" id="RDH83658.1"/>
    </source>
</evidence>
<dbReference type="Proteomes" id="UP000254771">
    <property type="component" value="Unassembled WGS sequence"/>
</dbReference>
<comment type="caution">
    <text evidence="1">The sequence shown here is derived from an EMBL/GenBank/DDBJ whole genome shotgun (WGS) entry which is preliminary data.</text>
</comment>
<gene>
    <name evidence="1" type="ORF">DIZ78_14245</name>
</gene>
<dbReference type="AlphaFoldDB" id="A0A370DFF9"/>
<protein>
    <submittedName>
        <fullName evidence="1">Uncharacterized protein</fullName>
    </submittedName>
</protein>
<keyword evidence="2" id="KW-1185">Reference proteome</keyword>
<reference evidence="1 2" key="1">
    <citation type="journal article" date="2018" name="ISME J.">
        <title>Endosymbiont genomes yield clues of tubeworm success.</title>
        <authorList>
            <person name="Li Y."/>
            <person name="Liles M.R."/>
            <person name="Halanych K.M."/>
        </authorList>
    </citation>
    <scope>NUCLEOTIDE SEQUENCE [LARGE SCALE GENOMIC DNA]</scope>
    <source>
        <strain evidence="1">A1462</strain>
    </source>
</reference>
<dbReference type="EMBL" id="QFXE01000018">
    <property type="protein sequence ID" value="RDH83658.1"/>
    <property type="molecule type" value="Genomic_DNA"/>
</dbReference>
<sequence length="339" mass="39467">MIAADPTYHSWSQEQQEIFRATMDHDARYHIRRSLLGSLRGIECHTEQEVNDAWEVVSIPDLYPLNWAMLLTSGIGEDYIYLNESIEDGASILDVSTLYEYDYADYLYQEYARFRDFPEHKGTRYYGISHSWWIRLLIDGQLYYAAVTSLTMHLIGEIEETANGHIDKLIPNKLVEGEDNGKRQDGGILWDMRIDADGLEGQLDELKRRWWAYQDERRDILGEEFSSWAPAVYTREENWDDDPSRTYIFTNAESLQRVRWRHFLSDCASLLTPLSETDALLKHEVGLTIAFLDEAHADIMENFDPKVIKLRKKKTIIMASGVFDDLERISSEISNEDES</sequence>
<name>A0A370DFF9_9GAMM</name>
<proteinExistence type="predicted"/>
<accession>A0A370DFF9</accession>